<evidence type="ECO:0000313" key="2">
    <source>
        <dbReference type="EMBL" id="KAH7425516.1"/>
    </source>
</evidence>
<evidence type="ECO:0000256" key="1">
    <source>
        <dbReference type="SAM" id="MobiDB-lite"/>
    </source>
</evidence>
<sequence length="156" mass="17342">MMAIARNRRRDISSLTMSSTTRKRVKRSPSPPPGDRTTPRKADDQSESLAPGLHDLWRELGTLDDDEDADDDMFDKFSSGGGNLPEVSSRKLLLREILQSLTEAIRQPDELDVMDSASSSCSTAPHIGKQSRSRHPPAVHDTVVELEEVCESNFDH</sequence>
<accession>A0A8T2TUY7</accession>
<feature type="compositionally biased region" description="Acidic residues" evidence="1">
    <location>
        <begin position="62"/>
        <end position="73"/>
    </location>
</feature>
<gene>
    <name evidence="2" type="ORF">KP509_11G058600</name>
</gene>
<dbReference type="Proteomes" id="UP000825935">
    <property type="component" value="Chromosome 11"/>
</dbReference>
<dbReference type="AlphaFoldDB" id="A0A8T2TUY7"/>
<feature type="region of interest" description="Disordered" evidence="1">
    <location>
        <begin position="1"/>
        <end position="82"/>
    </location>
</feature>
<organism evidence="2 3">
    <name type="scientific">Ceratopteris richardii</name>
    <name type="common">Triangle waterfern</name>
    <dbReference type="NCBI Taxonomy" id="49495"/>
    <lineage>
        <taxon>Eukaryota</taxon>
        <taxon>Viridiplantae</taxon>
        <taxon>Streptophyta</taxon>
        <taxon>Embryophyta</taxon>
        <taxon>Tracheophyta</taxon>
        <taxon>Polypodiopsida</taxon>
        <taxon>Polypodiidae</taxon>
        <taxon>Polypodiales</taxon>
        <taxon>Pteridineae</taxon>
        <taxon>Pteridaceae</taxon>
        <taxon>Parkerioideae</taxon>
        <taxon>Ceratopteris</taxon>
    </lineage>
</organism>
<keyword evidence="3" id="KW-1185">Reference proteome</keyword>
<comment type="caution">
    <text evidence="2">The sequence shown here is derived from an EMBL/GenBank/DDBJ whole genome shotgun (WGS) entry which is preliminary data.</text>
</comment>
<protein>
    <submittedName>
        <fullName evidence="2">Uncharacterized protein</fullName>
    </submittedName>
</protein>
<feature type="region of interest" description="Disordered" evidence="1">
    <location>
        <begin position="115"/>
        <end position="138"/>
    </location>
</feature>
<name>A0A8T2TUY7_CERRI</name>
<reference evidence="2" key="1">
    <citation type="submission" date="2021-08" db="EMBL/GenBank/DDBJ databases">
        <title>WGS assembly of Ceratopteris richardii.</title>
        <authorList>
            <person name="Marchant D.B."/>
            <person name="Chen G."/>
            <person name="Jenkins J."/>
            <person name="Shu S."/>
            <person name="Leebens-Mack J."/>
            <person name="Grimwood J."/>
            <person name="Schmutz J."/>
            <person name="Soltis P."/>
            <person name="Soltis D."/>
            <person name="Chen Z.-H."/>
        </authorList>
    </citation>
    <scope>NUCLEOTIDE SEQUENCE</scope>
    <source>
        <strain evidence="2">Whitten #5841</strain>
        <tissue evidence="2">Leaf</tissue>
    </source>
</reference>
<evidence type="ECO:0000313" key="3">
    <source>
        <dbReference type="Proteomes" id="UP000825935"/>
    </source>
</evidence>
<proteinExistence type="predicted"/>
<dbReference type="EMBL" id="CM035416">
    <property type="protein sequence ID" value="KAH7425516.1"/>
    <property type="molecule type" value="Genomic_DNA"/>
</dbReference>